<accession>A0A975T1G7</accession>
<dbReference type="AlphaFoldDB" id="A0A975T1G7"/>
<keyword evidence="3" id="KW-1185">Reference proteome</keyword>
<proteinExistence type="predicted"/>
<evidence type="ECO:0000313" key="3">
    <source>
        <dbReference type="Proteomes" id="UP000683575"/>
    </source>
</evidence>
<evidence type="ECO:0000313" key="2">
    <source>
        <dbReference type="EMBL" id="QWZ09854.1"/>
    </source>
</evidence>
<reference evidence="2" key="1">
    <citation type="submission" date="2021-06" db="EMBL/GenBank/DDBJ databases">
        <title>Complete genome sequence of Nocardioides sp. G188.</title>
        <authorList>
            <person name="Im W.-T."/>
        </authorList>
    </citation>
    <scope>NUCLEOTIDE SEQUENCE</scope>
    <source>
        <strain evidence="2">G188</strain>
    </source>
</reference>
<protein>
    <submittedName>
        <fullName evidence="2">Uncharacterized protein</fullName>
    </submittedName>
</protein>
<dbReference type="EMBL" id="CP077062">
    <property type="protein sequence ID" value="QWZ09854.1"/>
    <property type="molecule type" value="Genomic_DNA"/>
</dbReference>
<sequence>MRSEDDARNGRFDALFAEAAPLVSAQRGRRDSSPRPRGRWPASVMCRPPAATAEVLESWMWQALDRAGAGHYRTGLAGCSHLTVRALEPRCEGRTGSDPVALGWRRALSRAAATTAPLRFELTGVTLAAGSVMAQLEPVDAAPWLFMAELAQALGPLASHEHGRDIWYVNLVHFTGPIADPGGLVEWVAGHRSVPPVRFAVPDVELVTFDLAPDGVPAIVPQTLAREVFGAAARPARPSCS</sequence>
<gene>
    <name evidence="2" type="ORF">KRR39_09055</name>
</gene>
<dbReference type="Proteomes" id="UP000683575">
    <property type="component" value="Chromosome"/>
</dbReference>
<feature type="region of interest" description="Disordered" evidence="1">
    <location>
        <begin position="23"/>
        <end position="43"/>
    </location>
</feature>
<evidence type="ECO:0000256" key="1">
    <source>
        <dbReference type="SAM" id="MobiDB-lite"/>
    </source>
</evidence>
<dbReference type="RefSeq" id="WP_216941700.1">
    <property type="nucleotide sequence ID" value="NZ_CP077062.1"/>
</dbReference>
<organism evidence="2 3">
    <name type="scientific">Nocardioides panacis</name>
    <dbReference type="NCBI Taxonomy" id="2849501"/>
    <lineage>
        <taxon>Bacteria</taxon>
        <taxon>Bacillati</taxon>
        <taxon>Actinomycetota</taxon>
        <taxon>Actinomycetes</taxon>
        <taxon>Propionibacteriales</taxon>
        <taxon>Nocardioidaceae</taxon>
        <taxon>Nocardioides</taxon>
    </lineage>
</organism>
<name>A0A975T1G7_9ACTN</name>
<dbReference type="KEGG" id="nps:KRR39_09055"/>